<accession>A0A6A6FBY6</accession>
<dbReference type="Proteomes" id="UP000799539">
    <property type="component" value="Unassembled WGS sequence"/>
</dbReference>
<evidence type="ECO:0000313" key="2">
    <source>
        <dbReference type="Proteomes" id="UP000799539"/>
    </source>
</evidence>
<dbReference type="AlphaFoldDB" id="A0A6A6FBY6"/>
<proteinExistence type="predicted"/>
<gene>
    <name evidence="1" type="ORF">CERZMDRAFT_91071</name>
</gene>
<name>A0A6A6FBY6_9PEZI</name>
<sequence>MARRGCLARVTWKYLSWNPYQQLIHHEGSGYGMKQATLLKLERYEVLVATSRLKWPSLVYLYEAEITKANVMPPKVTSSAYKEAYLEDGSEVILEP</sequence>
<keyword evidence="2" id="KW-1185">Reference proteome</keyword>
<reference evidence="1" key="1">
    <citation type="journal article" date="2020" name="Stud. Mycol.">
        <title>101 Dothideomycetes genomes: a test case for predicting lifestyles and emergence of pathogens.</title>
        <authorList>
            <person name="Haridas S."/>
            <person name="Albert R."/>
            <person name="Binder M."/>
            <person name="Bloem J."/>
            <person name="Labutti K."/>
            <person name="Salamov A."/>
            <person name="Andreopoulos B."/>
            <person name="Baker S."/>
            <person name="Barry K."/>
            <person name="Bills G."/>
            <person name="Bluhm B."/>
            <person name="Cannon C."/>
            <person name="Castanera R."/>
            <person name="Culley D."/>
            <person name="Daum C."/>
            <person name="Ezra D."/>
            <person name="Gonzalez J."/>
            <person name="Henrissat B."/>
            <person name="Kuo A."/>
            <person name="Liang C."/>
            <person name="Lipzen A."/>
            <person name="Lutzoni F."/>
            <person name="Magnuson J."/>
            <person name="Mondo S."/>
            <person name="Nolan M."/>
            <person name="Ohm R."/>
            <person name="Pangilinan J."/>
            <person name="Park H.-J."/>
            <person name="Ramirez L."/>
            <person name="Alfaro M."/>
            <person name="Sun H."/>
            <person name="Tritt A."/>
            <person name="Yoshinaga Y."/>
            <person name="Zwiers L.-H."/>
            <person name="Turgeon B."/>
            <person name="Goodwin S."/>
            <person name="Spatafora J."/>
            <person name="Crous P."/>
            <person name="Grigoriev I."/>
        </authorList>
    </citation>
    <scope>NUCLEOTIDE SEQUENCE</scope>
    <source>
        <strain evidence="1">SCOH1-5</strain>
    </source>
</reference>
<evidence type="ECO:0000313" key="1">
    <source>
        <dbReference type="EMBL" id="KAF2210887.1"/>
    </source>
</evidence>
<protein>
    <submittedName>
        <fullName evidence="1">Uncharacterized protein</fullName>
    </submittedName>
</protein>
<dbReference type="EMBL" id="ML992679">
    <property type="protein sequence ID" value="KAF2210887.1"/>
    <property type="molecule type" value="Genomic_DNA"/>
</dbReference>
<organism evidence="1 2">
    <name type="scientific">Cercospora zeae-maydis SCOH1-5</name>
    <dbReference type="NCBI Taxonomy" id="717836"/>
    <lineage>
        <taxon>Eukaryota</taxon>
        <taxon>Fungi</taxon>
        <taxon>Dikarya</taxon>
        <taxon>Ascomycota</taxon>
        <taxon>Pezizomycotina</taxon>
        <taxon>Dothideomycetes</taxon>
        <taxon>Dothideomycetidae</taxon>
        <taxon>Mycosphaerellales</taxon>
        <taxon>Mycosphaerellaceae</taxon>
        <taxon>Cercospora</taxon>
    </lineage>
</organism>